<keyword evidence="4" id="KW-1185">Reference proteome</keyword>
<protein>
    <submittedName>
        <fullName evidence="3">DUF6776 family protein</fullName>
    </submittedName>
</protein>
<keyword evidence="2" id="KW-0812">Transmembrane</keyword>
<keyword evidence="1" id="KW-0175">Coiled coil</keyword>
<accession>A0ABV8MNA3</accession>
<proteinExistence type="predicted"/>
<keyword evidence="2" id="KW-1133">Transmembrane helix</keyword>
<gene>
    <name evidence="3" type="ORF">ACFOW7_09915</name>
</gene>
<reference evidence="4" key="1">
    <citation type="journal article" date="2019" name="Int. J. Syst. Evol. Microbiol.">
        <title>The Global Catalogue of Microorganisms (GCM) 10K type strain sequencing project: providing services to taxonomists for standard genome sequencing and annotation.</title>
        <authorList>
            <consortium name="The Broad Institute Genomics Platform"/>
            <consortium name="The Broad Institute Genome Sequencing Center for Infectious Disease"/>
            <person name="Wu L."/>
            <person name="Ma J."/>
        </authorList>
    </citation>
    <scope>NUCLEOTIDE SEQUENCE [LARGE SCALE GENOMIC DNA]</scope>
    <source>
        <strain evidence="4">LMG 29894</strain>
    </source>
</reference>
<sequence length="240" mass="27431">MIGRWKRRGNHLATARLAVRRHLAWPWLLLISLASLAALGAGGYALYDYGMQTARREFEAARRLESASDETERLRRELAEARQRLGEIDQQGRVEQSTRDTLSRQVQQFQSDNAALREQVAFYETLLTKTDRAPALAIESFRAEPVAPGRYRLRLVLVQGQSVAGPFRGEVDFRLTVERGGRRETLTWPAPRFPLSVLRFTKLERETELAADVRLKHVEVRVYAAGDERPKLSRSYDLKG</sequence>
<dbReference type="RefSeq" id="WP_378163669.1">
    <property type="nucleotide sequence ID" value="NZ_JBHSBU010000001.1"/>
</dbReference>
<dbReference type="Pfam" id="PF20567">
    <property type="entry name" value="DUF6776"/>
    <property type="match status" value="1"/>
</dbReference>
<dbReference type="EMBL" id="JBHSBU010000001">
    <property type="protein sequence ID" value="MFC4159662.1"/>
    <property type="molecule type" value="Genomic_DNA"/>
</dbReference>
<feature type="transmembrane region" description="Helical" evidence="2">
    <location>
        <begin position="24"/>
        <end position="47"/>
    </location>
</feature>
<feature type="coiled-coil region" evidence="1">
    <location>
        <begin position="61"/>
        <end position="119"/>
    </location>
</feature>
<evidence type="ECO:0000256" key="1">
    <source>
        <dbReference type="SAM" id="Coils"/>
    </source>
</evidence>
<comment type="caution">
    <text evidence="3">The sequence shown here is derived from an EMBL/GenBank/DDBJ whole genome shotgun (WGS) entry which is preliminary data.</text>
</comment>
<evidence type="ECO:0000313" key="3">
    <source>
        <dbReference type="EMBL" id="MFC4159662.1"/>
    </source>
</evidence>
<dbReference type="Proteomes" id="UP001595791">
    <property type="component" value="Unassembled WGS sequence"/>
</dbReference>
<evidence type="ECO:0000313" key="4">
    <source>
        <dbReference type="Proteomes" id="UP001595791"/>
    </source>
</evidence>
<keyword evidence="2" id="KW-0472">Membrane</keyword>
<organism evidence="3 4">
    <name type="scientific">Chitinimonas lacunae</name>
    <dbReference type="NCBI Taxonomy" id="1963018"/>
    <lineage>
        <taxon>Bacteria</taxon>
        <taxon>Pseudomonadati</taxon>
        <taxon>Pseudomonadota</taxon>
        <taxon>Betaproteobacteria</taxon>
        <taxon>Neisseriales</taxon>
        <taxon>Chitinibacteraceae</taxon>
        <taxon>Chitinimonas</taxon>
    </lineage>
</organism>
<name>A0ABV8MNA3_9NEIS</name>
<dbReference type="InterPro" id="IPR046703">
    <property type="entry name" value="DUF6776"/>
</dbReference>
<evidence type="ECO:0000256" key="2">
    <source>
        <dbReference type="SAM" id="Phobius"/>
    </source>
</evidence>